<reference evidence="4" key="1">
    <citation type="submission" date="2019-09" db="EMBL/GenBank/DDBJ databases">
        <title>Draft genome information of white flower Hibiscus syriacus.</title>
        <authorList>
            <person name="Kim Y.-M."/>
        </authorList>
    </citation>
    <scope>NUCLEOTIDE SEQUENCE [LARGE SCALE GENOMIC DNA]</scope>
    <source>
        <strain evidence="4">YM2019G1</strain>
    </source>
</reference>
<comment type="similarity">
    <text evidence="1">Belongs to the STIG1 family.</text>
</comment>
<evidence type="ECO:0000313" key="5">
    <source>
        <dbReference type="Proteomes" id="UP000436088"/>
    </source>
</evidence>
<evidence type="ECO:0000256" key="3">
    <source>
        <dbReference type="SAM" id="SignalP"/>
    </source>
</evidence>
<dbReference type="InterPro" id="IPR006969">
    <property type="entry name" value="Stig-like"/>
</dbReference>
<sequence>MKALLVFALFMALVTTNLSAADESLLVDNNDDRSRVGPPSRSRFLARKHRGAMTCNEYPRVCGVVGSPGPDCCKRRCVNVEKDRLNCGKCGRKCKHTEICCNGNCVNPMSDKWHCGGCNNGCDKGSKCLFGMCSYA</sequence>
<dbReference type="OrthoDB" id="5421723at2759"/>
<evidence type="ECO:0000256" key="2">
    <source>
        <dbReference type="ARBA" id="ARBA00022729"/>
    </source>
</evidence>
<proteinExistence type="inferred from homology"/>
<name>A0A6A3A7V1_HIBSY</name>
<gene>
    <name evidence="4" type="ORF">F3Y22_tig00110556pilonHSYRG00029</name>
</gene>
<keyword evidence="2 3" id="KW-0732">Signal</keyword>
<feature type="signal peptide" evidence="3">
    <location>
        <begin position="1"/>
        <end position="21"/>
    </location>
</feature>
<dbReference type="AlphaFoldDB" id="A0A6A3A7V1"/>
<feature type="chain" id="PRO_5025517659" evidence="3">
    <location>
        <begin position="22"/>
        <end position="136"/>
    </location>
</feature>
<keyword evidence="5" id="KW-1185">Reference proteome</keyword>
<accession>A0A6A3A7V1</accession>
<comment type="caution">
    <text evidence="4">The sequence shown here is derived from an EMBL/GenBank/DDBJ whole genome shotgun (WGS) entry which is preliminary data.</text>
</comment>
<dbReference type="Proteomes" id="UP000436088">
    <property type="component" value="Unassembled WGS sequence"/>
</dbReference>
<dbReference type="Pfam" id="PF04885">
    <property type="entry name" value="Stig1"/>
    <property type="match status" value="1"/>
</dbReference>
<protein>
    <submittedName>
        <fullName evidence="4">F-box/RNI/FBD-like domains-containing protein</fullName>
    </submittedName>
</protein>
<organism evidence="4 5">
    <name type="scientific">Hibiscus syriacus</name>
    <name type="common">Rose of Sharon</name>
    <dbReference type="NCBI Taxonomy" id="106335"/>
    <lineage>
        <taxon>Eukaryota</taxon>
        <taxon>Viridiplantae</taxon>
        <taxon>Streptophyta</taxon>
        <taxon>Embryophyta</taxon>
        <taxon>Tracheophyta</taxon>
        <taxon>Spermatophyta</taxon>
        <taxon>Magnoliopsida</taxon>
        <taxon>eudicotyledons</taxon>
        <taxon>Gunneridae</taxon>
        <taxon>Pentapetalae</taxon>
        <taxon>rosids</taxon>
        <taxon>malvids</taxon>
        <taxon>Malvales</taxon>
        <taxon>Malvaceae</taxon>
        <taxon>Malvoideae</taxon>
        <taxon>Hibiscus</taxon>
    </lineage>
</organism>
<dbReference type="PANTHER" id="PTHR33227">
    <property type="entry name" value="STIGMA-SPECIFIC STIG1-LIKE PROTEIN 3"/>
    <property type="match status" value="1"/>
</dbReference>
<dbReference type="EMBL" id="VEPZ02001028">
    <property type="protein sequence ID" value="KAE8700454.1"/>
    <property type="molecule type" value="Genomic_DNA"/>
</dbReference>
<evidence type="ECO:0000256" key="1">
    <source>
        <dbReference type="ARBA" id="ARBA00006010"/>
    </source>
</evidence>
<dbReference type="PANTHER" id="PTHR33227:SF21">
    <property type="entry name" value="F12F1.21 PROTEIN"/>
    <property type="match status" value="1"/>
</dbReference>
<evidence type="ECO:0000313" key="4">
    <source>
        <dbReference type="EMBL" id="KAE8700454.1"/>
    </source>
</evidence>